<dbReference type="EMBL" id="AP021861">
    <property type="protein sequence ID" value="BBO31409.1"/>
    <property type="molecule type" value="Genomic_DNA"/>
</dbReference>
<accession>A0A5K7XEI4</accession>
<gene>
    <name evidence="1" type="ORF">PLANPX_1021</name>
</gene>
<name>A0A5K7XEI4_9BACT</name>
<organism evidence="1 2">
    <name type="scientific">Lacipirellula parvula</name>
    <dbReference type="NCBI Taxonomy" id="2650471"/>
    <lineage>
        <taxon>Bacteria</taxon>
        <taxon>Pseudomonadati</taxon>
        <taxon>Planctomycetota</taxon>
        <taxon>Planctomycetia</taxon>
        <taxon>Pirellulales</taxon>
        <taxon>Lacipirellulaceae</taxon>
        <taxon>Lacipirellula</taxon>
    </lineage>
</organism>
<evidence type="ECO:0000313" key="1">
    <source>
        <dbReference type="EMBL" id="BBO31409.1"/>
    </source>
</evidence>
<dbReference type="AlphaFoldDB" id="A0A5K7XEI4"/>
<protein>
    <submittedName>
        <fullName evidence="1">Uncharacterized protein</fullName>
    </submittedName>
</protein>
<dbReference type="KEGG" id="lpav:PLANPX_1021"/>
<sequence>MRIEGGKFSGVPCKVAAAGNVRERSLQRVRSAQPYATPGLLFPVSEATRAKTTTDCHRLVFLLDAKALL</sequence>
<evidence type="ECO:0000313" key="2">
    <source>
        <dbReference type="Proteomes" id="UP000326837"/>
    </source>
</evidence>
<keyword evidence="2" id="KW-1185">Reference proteome</keyword>
<dbReference type="Proteomes" id="UP000326837">
    <property type="component" value="Chromosome"/>
</dbReference>
<reference evidence="2" key="1">
    <citation type="submission" date="2019-10" db="EMBL/GenBank/DDBJ databases">
        <title>Lacipirellula parvula gen. nov., sp. nov., representing a lineage of planctomycetes widespread in freshwater anoxic habitats, and description of the family Lacipirellulaceae.</title>
        <authorList>
            <person name="Dedysh S.N."/>
            <person name="Kulichevskaya I.S."/>
            <person name="Beletsky A.V."/>
            <person name="Rakitin A.L."/>
            <person name="Mardanov A.V."/>
            <person name="Ivanova A.A."/>
            <person name="Saltykova V.X."/>
            <person name="Rijpstra W.I.C."/>
            <person name="Sinninghe Damste J.S."/>
            <person name="Ravin N.V."/>
        </authorList>
    </citation>
    <scope>NUCLEOTIDE SEQUENCE [LARGE SCALE GENOMIC DNA]</scope>
    <source>
        <strain evidence="2">PX69</strain>
    </source>
</reference>
<proteinExistence type="predicted"/>